<organism evidence="2 3">
    <name type="scientific">Pseudomonas duriflava</name>
    <dbReference type="NCBI Taxonomy" id="459528"/>
    <lineage>
        <taxon>Bacteria</taxon>
        <taxon>Pseudomonadati</taxon>
        <taxon>Pseudomonadota</taxon>
        <taxon>Gammaproteobacteria</taxon>
        <taxon>Pseudomonadales</taxon>
        <taxon>Pseudomonadaceae</taxon>
        <taxon>Pseudomonas</taxon>
    </lineage>
</organism>
<dbReference type="AlphaFoldDB" id="A0A562QE77"/>
<evidence type="ECO:0000256" key="1">
    <source>
        <dbReference type="SAM" id="MobiDB-lite"/>
    </source>
</evidence>
<proteinExistence type="predicted"/>
<accession>A0A562QE77</accession>
<keyword evidence="3" id="KW-1185">Reference proteome</keyword>
<evidence type="ECO:0000313" key="3">
    <source>
        <dbReference type="Proteomes" id="UP000316905"/>
    </source>
</evidence>
<name>A0A562QE77_9PSED</name>
<reference evidence="2 3" key="1">
    <citation type="journal article" date="2015" name="Stand. Genomic Sci.">
        <title>Genomic Encyclopedia of Bacterial and Archaeal Type Strains, Phase III: the genomes of soil and plant-associated and newly described type strains.</title>
        <authorList>
            <person name="Whitman W.B."/>
            <person name="Woyke T."/>
            <person name="Klenk H.P."/>
            <person name="Zhou Y."/>
            <person name="Lilburn T.G."/>
            <person name="Beck B.J."/>
            <person name="De Vos P."/>
            <person name="Vandamme P."/>
            <person name="Eisen J.A."/>
            <person name="Garrity G."/>
            <person name="Hugenholtz P."/>
            <person name="Kyrpides N.C."/>
        </authorList>
    </citation>
    <scope>NUCLEOTIDE SEQUENCE [LARGE SCALE GENOMIC DNA]</scope>
    <source>
        <strain evidence="2 3">CGMCC 1.6858</strain>
    </source>
</reference>
<sequence length="102" mass="11892">MTPIQLSDQEPKAPRKARRTKHFETQYEFHNRLLVRCEERIEELGMLDTISRDEKMTHLQNIELLAKTVLAQTEEDDLISRAQSALAYSQTHMAEQSFSTSE</sequence>
<dbReference type="OrthoDB" id="6893387at2"/>
<comment type="caution">
    <text evidence="2">The sequence shown here is derived from an EMBL/GenBank/DDBJ whole genome shotgun (WGS) entry which is preliminary data.</text>
</comment>
<dbReference type="Proteomes" id="UP000316905">
    <property type="component" value="Unassembled WGS sequence"/>
</dbReference>
<dbReference type="EMBL" id="VLKY01000005">
    <property type="protein sequence ID" value="TWI55003.1"/>
    <property type="molecule type" value="Genomic_DNA"/>
</dbReference>
<feature type="region of interest" description="Disordered" evidence="1">
    <location>
        <begin position="1"/>
        <end position="20"/>
    </location>
</feature>
<evidence type="ECO:0000313" key="2">
    <source>
        <dbReference type="EMBL" id="TWI55003.1"/>
    </source>
</evidence>
<dbReference type="RefSeq" id="WP_145140994.1">
    <property type="nucleotide sequence ID" value="NZ_VLKY01000005.1"/>
</dbReference>
<gene>
    <name evidence="2" type="ORF">IQ22_01914</name>
</gene>
<protein>
    <submittedName>
        <fullName evidence="2">Uncharacterized protein</fullName>
    </submittedName>
</protein>